<dbReference type="PANTHER" id="PTHR12335">
    <property type="entry name" value="TIPE PROTEIN TEMPERATURE-INDUCED PARALYTIC E"/>
    <property type="match status" value="1"/>
</dbReference>
<keyword evidence="2" id="KW-1185">Reference proteome</keyword>
<dbReference type="GO" id="GO:0002028">
    <property type="term" value="P:regulation of sodium ion transport"/>
    <property type="evidence" value="ECO:0007669"/>
    <property type="project" value="TreeGrafter"/>
</dbReference>
<dbReference type="PANTHER" id="PTHR12335:SF3">
    <property type="entry name" value="IP11896P"/>
    <property type="match status" value="1"/>
</dbReference>
<reference evidence="1" key="1">
    <citation type="submission" date="2021-02" db="EMBL/GenBank/DDBJ databases">
        <authorList>
            <person name="Bekaert M."/>
        </authorList>
    </citation>
    <scope>NUCLEOTIDE SEQUENCE</scope>
    <source>
        <strain evidence="1">IoA-00</strain>
    </source>
</reference>
<evidence type="ECO:0000313" key="2">
    <source>
        <dbReference type="Proteomes" id="UP000675881"/>
    </source>
</evidence>
<dbReference type="GO" id="GO:0005886">
    <property type="term" value="C:plasma membrane"/>
    <property type="evidence" value="ECO:0007669"/>
    <property type="project" value="TreeGrafter"/>
</dbReference>
<dbReference type="GO" id="GO:0017080">
    <property type="term" value="F:sodium channel regulator activity"/>
    <property type="evidence" value="ECO:0007669"/>
    <property type="project" value="TreeGrafter"/>
</dbReference>
<evidence type="ECO:0000313" key="1">
    <source>
        <dbReference type="EMBL" id="CAF2842573.1"/>
    </source>
</evidence>
<sequence>MCTTLSKSGNISGLEDCQGWSSCEEWCLSVSNKECSHVYAAVRNLGTEIDWINCEIPPEKTSLIRMNSSIINAMYFKTCQVLTASFFHMKKMRIKKPGDKNRCIRFHNIQIACEAGICRNISSVYKSKFQSMLLDLEAKQPDSKSNKHGVCDCTLCPEELNRPYGNSCPSDVTNCLETPNKNETYKAYCDQLGCSTCKQICRERAQCYDLRRRKDPTEIGTDEFGNSVSRYYTCEHGFCSEIYDLKCERRCDGIVFNTTRKNSFIFQGEKVIMAYCRRRSTAKVSKLEGGARNTLLVACTNVTIDRSSNMMISRDCVNGTWFPNNYNGGSVNYSYLTTEYAKYREIEEFKVDGIDYEHDITFINRTKLKINIEGCVNTLSEECNSFYDNYGKDGRNYTSRAVYPCFYDPEKNYEFVVIDFNPTAFICVDAQNLFMWEMMDT</sequence>
<dbReference type="InterPro" id="IPR031578">
    <property type="entry name" value="TipE"/>
</dbReference>
<gene>
    <name evidence="1" type="ORF">LSAA_5621</name>
</gene>
<dbReference type="EMBL" id="HG994593">
    <property type="protein sequence ID" value="CAF2842573.1"/>
    <property type="molecule type" value="Genomic_DNA"/>
</dbReference>
<organism evidence="1 2">
    <name type="scientific">Lepeophtheirus salmonis</name>
    <name type="common">Salmon louse</name>
    <name type="synonym">Caligus salmonis</name>
    <dbReference type="NCBI Taxonomy" id="72036"/>
    <lineage>
        <taxon>Eukaryota</taxon>
        <taxon>Metazoa</taxon>
        <taxon>Ecdysozoa</taxon>
        <taxon>Arthropoda</taxon>
        <taxon>Crustacea</taxon>
        <taxon>Multicrustacea</taxon>
        <taxon>Hexanauplia</taxon>
        <taxon>Copepoda</taxon>
        <taxon>Siphonostomatoida</taxon>
        <taxon>Caligidae</taxon>
        <taxon>Lepeophtheirus</taxon>
    </lineage>
</organism>
<protein>
    <submittedName>
        <fullName evidence="1">(salmon louse) hypothetical protein</fullName>
    </submittedName>
</protein>
<accession>A0A7R8CJJ7</accession>
<proteinExistence type="predicted"/>
<dbReference type="OrthoDB" id="6349518at2759"/>
<dbReference type="Proteomes" id="UP000675881">
    <property type="component" value="Chromosome 14"/>
</dbReference>
<dbReference type="AlphaFoldDB" id="A0A7R8CJJ7"/>
<name>A0A7R8CJJ7_LEPSM</name>